<dbReference type="KEGG" id="lue:DCD74_04910"/>
<keyword evidence="4" id="KW-1185">Reference proteome</keyword>
<protein>
    <recommendedName>
        <fullName evidence="2">DUF5666 domain-containing protein</fullName>
    </recommendedName>
</protein>
<dbReference type="RefSeq" id="WP_112926335.1">
    <property type="nucleotide sequence ID" value="NZ_CP029556.1"/>
</dbReference>
<evidence type="ECO:0000259" key="2">
    <source>
        <dbReference type="Pfam" id="PF18914"/>
    </source>
</evidence>
<reference evidence="4" key="1">
    <citation type="submission" date="2018-05" db="EMBL/GenBank/DDBJ databases">
        <title>Luteimonas pekinense sp. nov., isolated from human Meibomian gland secretions, Beijing, China.</title>
        <authorList>
            <person name="Wen T."/>
            <person name="Bai H."/>
            <person name="Lv H."/>
        </authorList>
    </citation>
    <scope>NUCLEOTIDE SEQUENCE [LARGE SCALE GENOMIC DNA]</scope>
    <source>
        <strain evidence="4">83-4</strain>
    </source>
</reference>
<feature type="domain" description="DUF5666" evidence="2">
    <location>
        <begin position="89"/>
        <end position="134"/>
    </location>
</feature>
<dbReference type="EMBL" id="CP029556">
    <property type="protein sequence ID" value="AXA84122.1"/>
    <property type="molecule type" value="Genomic_DNA"/>
</dbReference>
<dbReference type="Proteomes" id="UP000251842">
    <property type="component" value="Chromosome"/>
</dbReference>
<name>A0A344J512_9GAMM</name>
<feature type="signal peptide" evidence="1">
    <location>
        <begin position="1"/>
        <end position="25"/>
    </location>
</feature>
<evidence type="ECO:0000313" key="4">
    <source>
        <dbReference type="Proteomes" id="UP000251842"/>
    </source>
</evidence>
<dbReference type="InterPro" id="IPR043724">
    <property type="entry name" value="DUF5666"/>
</dbReference>
<gene>
    <name evidence="3" type="ORF">DCD74_04910</name>
</gene>
<dbReference type="OrthoDB" id="6023596at2"/>
<dbReference type="PROSITE" id="PS51257">
    <property type="entry name" value="PROKAR_LIPOPROTEIN"/>
    <property type="match status" value="1"/>
</dbReference>
<evidence type="ECO:0000256" key="1">
    <source>
        <dbReference type="SAM" id="SignalP"/>
    </source>
</evidence>
<feature type="chain" id="PRO_5016814807" description="DUF5666 domain-containing protein" evidence="1">
    <location>
        <begin position="26"/>
        <end position="231"/>
    </location>
</feature>
<proteinExistence type="predicted"/>
<keyword evidence="1" id="KW-0732">Signal</keyword>
<sequence length="231" mass="24768">MTRLRTSLSAVAALAAALSLSGCMSVGGLGGYPGGSGGYPGGQYPGQGYPPSQPGYGQAITGNVDGVDHANARFMLRSDGGYGSSGGRIEMYYDRNTVASYQGRQVAPNGLENGDRIRVEAVQSSGRWWARSIEVLQDVRGGGSPVYGNTLGGAVTYIDTRNQVINFTRGGYSGSNDRVRYDQYTVVEYRGQRYQVSQLERGDVIRIEGRAVGNGEYLAQRIIVDTSVRER</sequence>
<accession>A0A344J512</accession>
<dbReference type="AlphaFoldDB" id="A0A344J512"/>
<organism evidence="3 4">
    <name type="scientific">Solilutibacter oculi</name>
    <dbReference type="NCBI Taxonomy" id="2698682"/>
    <lineage>
        <taxon>Bacteria</taxon>
        <taxon>Pseudomonadati</taxon>
        <taxon>Pseudomonadota</taxon>
        <taxon>Gammaproteobacteria</taxon>
        <taxon>Lysobacterales</taxon>
        <taxon>Lysobacteraceae</taxon>
        <taxon>Solilutibacter</taxon>
    </lineage>
</organism>
<evidence type="ECO:0000313" key="3">
    <source>
        <dbReference type="EMBL" id="AXA84122.1"/>
    </source>
</evidence>
<feature type="domain" description="DUF5666" evidence="2">
    <location>
        <begin position="178"/>
        <end position="222"/>
    </location>
</feature>
<dbReference type="Pfam" id="PF18914">
    <property type="entry name" value="DUF5666"/>
    <property type="match status" value="2"/>
</dbReference>